<keyword evidence="2" id="KW-1133">Transmembrane helix</keyword>
<evidence type="ECO:0000256" key="2">
    <source>
        <dbReference type="SAM" id="Phobius"/>
    </source>
</evidence>
<feature type="region of interest" description="Disordered" evidence="1">
    <location>
        <begin position="389"/>
        <end position="408"/>
    </location>
</feature>
<keyword evidence="2" id="KW-0472">Membrane</keyword>
<feature type="transmembrane region" description="Helical" evidence="2">
    <location>
        <begin position="418"/>
        <end position="440"/>
    </location>
</feature>
<sequence>MGRRKGWVTAVREAAARTVVGRVAAVAAALCVASAGLPGTVAEAAGSADVPSYAFDRNARGITAANGTTDAVRLEPGTTYRSSLAGREKIYYRLELDDASNAYVSVTAVPRAGTSLASGDGVRVSVQNGDSGSCSYDTVTVGASGEAHPITAWGAREILAGRGLCQEAGTYFLVVERTETGTEDGQPWELELTPVSEPPSARAGATSVPEAWNSATPAPLVEEPVNRPGGEGFSDATAVRQGVWRDEIVPGQTLFYKVPVDWGQQLYATVDLDSAGTNAGFVVPALDLTAYNPVRAEIAGTSIGYGGTQKSASLPLLPPVRHVNRYAPTDPTQSLRFAGFHYLAVYLSAHVAERFGDGPYGVKLRVRIGGTAQAGPAYEGRSVPSGVFDTGTRGGPSASVGGTAGGGDGAADDGAMTAVAVGGLGTGSALLLVLGVWTVTARRRASAQIRASAQNPTA</sequence>
<name>A0ABY4YZS6_9ACTN</name>
<dbReference type="Proteomes" id="UP001056374">
    <property type="component" value="Chromosome"/>
</dbReference>
<reference evidence="3" key="1">
    <citation type="submission" date="2022-06" db="EMBL/GenBank/DDBJ databases">
        <title>Complete genome sequence of soil microorganisms Streptomyces sp. Qhu-M197 isolated from Alpine meadows habitats on the Tibetan Plateau.</title>
        <authorList>
            <person name="Zhang B."/>
            <person name="Xiang X."/>
            <person name="Fan J."/>
        </authorList>
    </citation>
    <scope>NUCLEOTIDE SEQUENCE</scope>
    <source>
        <strain evidence="3">Qhu-M197</strain>
    </source>
</reference>
<keyword evidence="4" id="KW-1185">Reference proteome</keyword>
<evidence type="ECO:0008006" key="5">
    <source>
        <dbReference type="Google" id="ProtNLM"/>
    </source>
</evidence>
<accession>A0ABY4YZS6</accession>
<organism evidence="3 4">
    <name type="scientific">Streptomyces phaeoluteigriseus</name>
    <dbReference type="NCBI Taxonomy" id="114686"/>
    <lineage>
        <taxon>Bacteria</taxon>
        <taxon>Bacillati</taxon>
        <taxon>Actinomycetota</taxon>
        <taxon>Actinomycetes</taxon>
        <taxon>Kitasatosporales</taxon>
        <taxon>Streptomycetaceae</taxon>
        <taxon>Streptomyces</taxon>
        <taxon>Streptomyces aurantiacus group</taxon>
    </lineage>
</organism>
<dbReference type="RefSeq" id="WP_252544945.1">
    <property type="nucleotide sequence ID" value="NZ_CP099468.1"/>
</dbReference>
<proteinExistence type="predicted"/>
<evidence type="ECO:0000256" key="1">
    <source>
        <dbReference type="SAM" id="MobiDB-lite"/>
    </source>
</evidence>
<protein>
    <recommendedName>
        <fullName evidence="5">Peptidase</fullName>
    </recommendedName>
</protein>
<keyword evidence="2" id="KW-0812">Transmembrane</keyword>
<evidence type="ECO:0000313" key="3">
    <source>
        <dbReference type="EMBL" id="USQ82303.1"/>
    </source>
</evidence>
<gene>
    <name evidence="3" type="ORF">NFX46_00060</name>
</gene>
<evidence type="ECO:0000313" key="4">
    <source>
        <dbReference type="Proteomes" id="UP001056374"/>
    </source>
</evidence>
<dbReference type="EMBL" id="CP099468">
    <property type="protein sequence ID" value="USQ82303.1"/>
    <property type="molecule type" value="Genomic_DNA"/>
</dbReference>